<dbReference type="GO" id="GO:0016491">
    <property type="term" value="F:oxidoreductase activity"/>
    <property type="evidence" value="ECO:0007669"/>
    <property type="project" value="UniProtKB-KW"/>
</dbReference>
<dbReference type="InterPro" id="IPR036291">
    <property type="entry name" value="NAD(P)-bd_dom_sf"/>
</dbReference>
<dbReference type="InterPro" id="IPR002347">
    <property type="entry name" value="SDR_fam"/>
</dbReference>
<dbReference type="PRINTS" id="PR00081">
    <property type="entry name" value="GDHRDH"/>
</dbReference>
<organism evidence="3">
    <name type="scientific">Spumella elongata</name>
    <dbReference type="NCBI Taxonomy" id="89044"/>
    <lineage>
        <taxon>Eukaryota</taxon>
        <taxon>Sar</taxon>
        <taxon>Stramenopiles</taxon>
        <taxon>Ochrophyta</taxon>
        <taxon>Chrysophyceae</taxon>
        <taxon>Chromulinales</taxon>
        <taxon>Chromulinaceae</taxon>
        <taxon>Spumella</taxon>
    </lineage>
</organism>
<dbReference type="AlphaFoldDB" id="A0A7S3H494"/>
<dbReference type="Pfam" id="PF00106">
    <property type="entry name" value="adh_short"/>
    <property type="match status" value="1"/>
</dbReference>
<proteinExistence type="inferred from homology"/>
<dbReference type="SUPFAM" id="SSF51735">
    <property type="entry name" value="NAD(P)-binding Rossmann-fold domains"/>
    <property type="match status" value="1"/>
</dbReference>
<keyword evidence="2" id="KW-0560">Oxidoreductase</keyword>
<comment type="similarity">
    <text evidence="1">Belongs to the short-chain dehydrogenases/reductases (SDR) family.</text>
</comment>
<sequence>MGTAQSNPVGIGAHSTAKEVVENFGEGKYLAGKTAIVTGGNSGIGLEATKALAYAGARVIMCCRSVKAGQAAIDSEITQPGNGGYVVDAQNIVVKALELNSLASIKAFATDFLATESRLDFLVLNAGIMALPNKEFTDDGFERQIGVNHFGHFYLTQLLKEKLLTTPNTAGRIVALSSSAHNMGKVLPSDLHYTKGRPYKGWEAYGQSKLANLLFAKGLADRLKGTPATAVAVHPGIIHTNLWNASLFNKVLGNFIASKTIPQGAATTVYACVCPGIGTDANRGAYLEDCRLSQPTVADGVDADSSLRNALWSATEEQLAAAVKKANL</sequence>
<accession>A0A7S3H494</accession>
<gene>
    <name evidence="3" type="ORF">SELO1098_LOCUS13509</name>
</gene>
<dbReference type="Gene3D" id="3.40.50.720">
    <property type="entry name" value="NAD(P)-binding Rossmann-like Domain"/>
    <property type="match status" value="1"/>
</dbReference>
<dbReference type="EMBL" id="HBIC01027072">
    <property type="protein sequence ID" value="CAE0284668.1"/>
    <property type="molecule type" value="Transcribed_RNA"/>
</dbReference>
<reference evidence="3" key="1">
    <citation type="submission" date="2021-01" db="EMBL/GenBank/DDBJ databases">
        <authorList>
            <person name="Corre E."/>
            <person name="Pelletier E."/>
            <person name="Niang G."/>
            <person name="Scheremetjew M."/>
            <person name="Finn R."/>
            <person name="Kale V."/>
            <person name="Holt S."/>
            <person name="Cochrane G."/>
            <person name="Meng A."/>
            <person name="Brown T."/>
            <person name="Cohen L."/>
        </authorList>
    </citation>
    <scope>NUCLEOTIDE SEQUENCE</scope>
    <source>
        <strain evidence="3">CCAP 955/1</strain>
    </source>
</reference>
<dbReference type="CDD" id="cd05327">
    <property type="entry name" value="retinol-DH_like_SDR_c_like"/>
    <property type="match status" value="1"/>
</dbReference>
<dbReference type="PANTHER" id="PTHR24320">
    <property type="entry name" value="RETINOL DEHYDROGENASE"/>
    <property type="match status" value="1"/>
</dbReference>
<dbReference type="PANTHER" id="PTHR24320:SF152">
    <property type="entry name" value="SHORT-CHAIN DEHYDROGENASE_REDUCTASE FAMILY PROTEIN"/>
    <property type="match status" value="1"/>
</dbReference>
<protein>
    <submittedName>
        <fullName evidence="3">Uncharacterized protein</fullName>
    </submittedName>
</protein>
<evidence type="ECO:0000256" key="1">
    <source>
        <dbReference type="ARBA" id="ARBA00006484"/>
    </source>
</evidence>
<evidence type="ECO:0000256" key="2">
    <source>
        <dbReference type="ARBA" id="ARBA00023002"/>
    </source>
</evidence>
<evidence type="ECO:0000313" key="3">
    <source>
        <dbReference type="EMBL" id="CAE0284668.1"/>
    </source>
</evidence>
<name>A0A7S3H494_9STRA</name>